<dbReference type="GO" id="GO:0015205">
    <property type="term" value="F:nucleobase transmembrane transporter activity"/>
    <property type="evidence" value="ECO:0007669"/>
    <property type="project" value="TreeGrafter"/>
</dbReference>
<feature type="transmembrane region" description="Helical" evidence="6">
    <location>
        <begin position="12"/>
        <end position="28"/>
    </location>
</feature>
<comment type="similarity">
    <text evidence="2">Belongs to the purine-cytosine permease (2.A.39) family.</text>
</comment>
<feature type="transmembrane region" description="Helical" evidence="6">
    <location>
        <begin position="306"/>
        <end position="329"/>
    </location>
</feature>
<comment type="caution">
    <text evidence="7">The sequence shown here is derived from an EMBL/GenBank/DDBJ whole genome shotgun (WGS) entry which is preliminary data.</text>
</comment>
<dbReference type="PANTHER" id="PTHR30618:SF4">
    <property type="entry name" value="ALLANTOIN PERMEASE"/>
    <property type="match status" value="1"/>
</dbReference>
<proteinExistence type="inferred from homology"/>
<evidence type="ECO:0000313" key="7">
    <source>
        <dbReference type="EMBL" id="RJE17958.1"/>
    </source>
</evidence>
<feature type="transmembrane region" description="Helical" evidence="6">
    <location>
        <begin position="118"/>
        <end position="138"/>
    </location>
</feature>
<feature type="transmembrane region" description="Helical" evidence="6">
    <location>
        <begin position="35"/>
        <end position="57"/>
    </location>
</feature>
<feature type="transmembrane region" description="Helical" evidence="6">
    <location>
        <begin position="77"/>
        <end position="97"/>
    </location>
</feature>
<dbReference type="InterPro" id="IPR001248">
    <property type="entry name" value="Pur-cyt_permease"/>
</dbReference>
<dbReference type="Proteomes" id="UP000266188">
    <property type="component" value="Unassembled WGS sequence"/>
</dbReference>
<evidence type="ECO:0008006" key="9">
    <source>
        <dbReference type="Google" id="ProtNLM"/>
    </source>
</evidence>
<protein>
    <recommendedName>
        <fullName evidence="9">Permease</fullName>
    </recommendedName>
</protein>
<dbReference type="InterPro" id="IPR045225">
    <property type="entry name" value="Uracil/uridine/allantoin_perm"/>
</dbReference>
<evidence type="ECO:0000256" key="2">
    <source>
        <dbReference type="ARBA" id="ARBA00008974"/>
    </source>
</evidence>
<reference evidence="8" key="1">
    <citation type="submission" date="2017-02" db="EMBL/GenBank/DDBJ databases">
        <authorList>
            <person name="Tafer H."/>
            <person name="Lopandic K."/>
        </authorList>
    </citation>
    <scope>NUCLEOTIDE SEQUENCE [LARGE SCALE GENOMIC DNA]</scope>
    <source>
        <strain evidence="8">CBS 366.77</strain>
    </source>
</reference>
<evidence type="ECO:0000256" key="1">
    <source>
        <dbReference type="ARBA" id="ARBA00004141"/>
    </source>
</evidence>
<accession>A0A3A2Z4F9</accession>
<name>A0A3A2Z4F9_9EURO</name>
<keyword evidence="4 6" id="KW-1133">Transmembrane helix</keyword>
<feature type="transmembrane region" description="Helical" evidence="6">
    <location>
        <begin position="220"/>
        <end position="245"/>
    </location>
</feature>
<dbReference type="STRING" id="2070753.A0A3A2Z4F9"/>
<evidence type="ECO:0000256" key="3">
    <source>
        <dbReference type="ARBA" id="ARBA00022692"/>
    </source>
</evidence>
<dbReference type="EMBL" id="MVGC01000660">
    <property type="protein sequence ID" value="RJE17958.1"/>
    <property type="molecule type" value="Genomic_DNA"/>
</dbReference>
<gene>
    <name evidence="7" type="ORF">PHISCL_09704</name>
</gene>
<keyword evidence="8" id="KW-1185">Reference proteome</keyword>
<keyword evidence="3 6" id="KW-0812">Transmembrane</keyword>
<evidence type="ECO:0000256" key="4">
    <source>
        <dbReference type="ARBA" id="ARBA00022989"/>
    </source>
</evidence>
<sequence length="372" mass="40838">MPTSTGMTTAHFVAYIIFMVVSLPVIYVRPHKLQYFFYGSAATILTFEIVILIWSLATMGDSGLGGTISSGNSSHTSGWMIAFGIVSTMGSIAAGILNQNDYARFAKKPRDAILGQCFAFPFYAISCSVIGIIVTAATQERFDGAKWNLPDLLGAIIEHGGSRSRAAAFFGGLALVVSQIGFDLAATFPQYINIRRGGYLTALISAACNPWKLVNTATTFLAVLSSYSVFLGPMVGLMISSYFVINRLKIKVEDLFVGNSQSIYWYTYGVNWRAALAWVCGTTPSLPGFVSQVNPSIKVPIGLTHLYYICFLTGLAISAAVYVTLHYLFPVRSVRQFVESAPPARVLMREYRERWDEGVEFDTDIFQDRPKT</sequence>
<dbReference type="OrthoDB" id="2018619at2759"/>
<comment type="subcellular location">
    <subcellularLocation>
        <location evidence="1">Membrane</location>
        <topology evidence="1">Multi-pass membrane protein</topology>
    </subcellularLocation>
</comment>
<keyword evidence="5 6" id="KW-0472">Membrane</keyword>
<evidence type="ECO:0000256" key="5">
    <source>
        <dbReference type="ARBA" id="ARBA00023136"/>
    </source>
</evidence>
<feature type="transmembrane region" description="Helical" evidence="6">
    <location>
        <begin position="166"/>
        <end position="185"/>
    </location>
</feature>
<dbReference type="AlphaFoldDB" id="A0A3A2Z4F9"/>
<organism evidence="7 8">
    <name type="scientific">Aspergillus sclerotialis</name>
    <dbReference type="NCBI Taxonomy" id="2070753"/>
    <lineage>
        <taxon>Eukaryota</taxon>
        <taxon>Fungi</taxon>
        <taxon>Dikarya</taxon>
        <taxon>Ascomycota</taxon>
        <taxon>Pezizomycotina</taxon>
        <taxon>Eurotiomycetes</taxon>
        <taxon>Eurotiomycetidae</taxon>
        <taxon>Eurotiales</taxon>
        <taxon>Aspergillaceae</taxon>
        <taxon>Aspergillus</taxon>
        <taxon>Aspergillus subgen. Polypaecilum</taxon>
    </lineage>
</organism>
<dbReference type="Pfam" id="PF02133">
    <property type="entry name" value="Transp_cyt_pur"/>
    <property type="match status" value="1"/>
</dbReference>
<evidence type="ECO:0000256" key="6">
    <source>
        <dbReference type="SAM" id="Phobius"/>
    </source>
</evidence>
<dbReference type="GO" id="GO:0005886">
    <property type="term" value="C:plasma membrane"/>
    <property type="evidence" value="ECO:0007669"/>
    <property type="project" value="TreeGrafter"/>
</dbReference>
<dbReference type="Gene3D" id="1.10.4160.10">
    <property type="entry name" value="Hydantoin permease"/>
    <property type="match status" value="1"/>
</dbReference>
<evidence type="ECO:0000313" key="8">
    <source>
        <dbReference type="Proteomes" id="UP000266188"/>
    </source>
</evidence>
<dbReference type="PANTHER" id="PTHR30618">
    <property type="entry name" value="NCS1 FAMILY PURINE/PYRIMIDINE TRANSPORTER"/>
    <property type="match status" value="1"/>
</dbReference>